<accession>A0A1L9S8M4</accession>
<dbReference type="GeneID" id="34614219"/>
<evidence type="ECO:0000313" key="2">
    <source>
        <dbReference type="Proteomes" id="UP000184188"/>
    </source>
</evidence>
<name>A0A1L9S8M4_9EURO</name>
<proteinExistence type="predicted"/>
<reference evidence="2" key="1">
    <citation type="journal article" date="2017" name="Genome Biol.">
        <title>Comparative genomics reveals high biological diversity and specific adaptations in the industrially and medically important fungal genus Aspergillus.</title>
        <authorList>
            <person name="de Vries R.P."/>
            <person name="Riley R."/>
            <person name="Wiebenga A."/>
            <person name="Aguilar-Osorio G."/>
            <person name="Amillis S."/>
            <person name="Uchima C.A."/>
            <person name="Anderluh G."/>
            <person name="Asadollahi M."/>
            <person name="Askin M."/>
            <person name="Barry K."/>
            <person name="Battaglia E."/>
            <person name="Bayram O."/>
            <person name="Benocci T."/>
            <person name="Braus-Stromeyer S.A."/>
            <person name="Caldana C."/>
            <person name="Canovas D."/>
            <person name="Cerqueira G.C."/>
            <person name="Chen F."/>
            <person name="Chen W."/>
            <person name="Choi C."/>
            <person name="Clum A."/>
            <person name="Dos Santos R.A."/>
            <person name="Damasio A.R."/>
            <person name="Diallinas G."/>
            <person name="Emri T."/>
            <person name="Fekete E."/>
            <person name="Flipphi M."/>
            <person name="Freyberg S."/>
            <person name="Gallo A."/>
            <person name="Gournas C."/>
            <person name="Habgood R."/>
            <person name="Hainaut M."/>
            <person name="Harispe M.L."/>
            <person name="Henrissat B."/>
            <person name="Hilden K.S."/>
            <person name="Hope R."/>
            <person name="Hossain A."/>
            <person name="Karabika E."/>
            <person name="Karaffa L."/>
            <person name="Karanyi Z."/>
            <person name="Krasevec N."/>
            <person name="Kuo A."/>
            <person name="Kusch H."/>
            <person name="LaButti K."/>
            <person name="Lagendijk E.L."/>
            <person name="Lapidus A."/>
            <person name="Levasseur A."/>
            <person name="Lindquist E."/>
            <person name="Lipzen A."/>
            <person name="Logrieco A.F."/>
            <person name="MacCabe A."/>
            <person name="Maekelae M.R."/>
            <person name="Malavazi I."/>
            <person name="Melin P."/>
            <person name="Meyer V."/>
            <person name="Mielnichuk N."/>
            <person name="Miskei M."/>
            <person name="Molnar A.P."/>
            <person name="Mule G."/>
            <person name="Ngan C.Y."/>
            <person name="Orejas M."/>
            <person name="Orosz E."/>
            <person name="Ouedraogo J.P."/>
            <person name="Overkamp K.M."/>
            <person name="Park H.-S."/>
            <person name="Perrone G."/>
            <person name="Piumi F."/>
            <person name="Punt P.J."/>
            <person name="Ram A.F."/>
            <person name="Ramon A."/>
            <person name="Rauscher S."/>
            <person name="Record E."/>
            <person name="Riano-Pachon D.M."/>
            <person name="Robert V."/>
            <person name="Roehrig J."/>
            <person name="Ruller R."/>
            <person name="Salamov A."/>
            <person name="Salih N.S."/>
            <person name="Samson R.A."/>
            <person name="Sandor E."/>
            <person name="Sanguinetti M."/>
            <person name="Schuetze T."/>
            <person name="Sepcic K."/>
            <person name="Shelest E."/>
            <person name="Sherlock G."/>
            <person name="Sophianopoulou V."/>
            <person name="Squina F.M."/>
            <person name="Sun H."/>
            <person name="Susca A."/>
            <person name="Todd R.B."/>
            <person name="Tsang A."/>
            <person name="Unkles S.E."/>
            <person name="van de Wiele N."/>
            <person name="van Rossen-Uffink D."/>
            <person name="Oliveira J.V."/>
            <person name="Vesth T.C."/>
            <person name="Visser J."/>
            <person name="Yu J.-H."/>
            <person name="Zhou M."/>
            <person name="Andersen M.R."/>
            <person name="Archer D.B."/>
            <person name="Baker S.E."/>
            <person name="Benoit I."/>
            <person name="Brakhage A.A."/>
            <person name="Braus G.H."/>
            <person name="Fischer R."/>
            <person name="Frisvad J.C."/>
            <person name="Goldman G.H."/>
            <person name="Houbraken J."/>
            <person name="Oakley B."/>
            <person name="Pocsi I."/>
            <person name="Scazzocchio C."/>
            <person name="Seiboth B."/>
            <person name="vanKuyk P.A."/>
            <person name="Wortman J."/>
            <person name="Dyer P.S."/>
            <person name="Grigoriev I.V."/>
        </authorList>
    </citation>
    <scope>NUCLEOTIDE SEQUENCE [LARGE SCALE GENOMIC DNA]</scope>
    <source>
        <strain evidence="2">CBS 506.65</strain>
    </source>
</reference>
<dbReference type="VEuPathDB" id="FungiDB:ASPZODRAFT_2113996"/>
<protein>
    <submittedName>
        <fullName evidence="1">Uncharacterized protein</fullName>
    </submittedName>
</protein>
<gene>
    <name evidence="1" type="ORF">ASPZODRAFT_2113996</name>
</gene>
<dbReference type="OrthoDB" id="4960444at2759"/>
<keyword evidence="2" id="KW-1185">Reference proteome</keyword>
<dbReference type="EMBL" id="KV878351">
    <property type="protein sequence ID" value="OJJ43512.1"/>
    <property type="molecule type" value="Genomic_DNA"/>
</dbReference>
<sequence length="348" mass="39050">MSRLTSTLQDLLGKEDYRRLIDNPSLENYLSAGEHLPLKTLSESLRQTKAKLSLTSQQEKRYVDSILYDEYDRIAEEAAANVAWWGAFADMAFHDLTDHHYRDLHNPGAVGLLKVRMGVARVNSGPAALTVSAIARDFDEKILPVCADASLSTSERLRILRNHLTDANRFQSISNLYGNTFDTLLVDFLHAVLGPTAQSDSLSDEIIDDSTGLSLEQYLTPVTISGPSTLSAKIRGLLAVGTEETKNAALVLSGIQHTRGRLGLMGDDNHDTWPLEECIRVVSYYFTECRKYWRYTLDDTKAVEKWLIDGALLANMPEVLCWLIEENKHIYLELAMYLYGYSLGIRQG</sequence>
<dbReference type="RefSeq" id="XP_022578022.1">
    <property type="nucleotide sequence ID" value="XM_022727755.1"/>
</dbReference>
<dbReference type="AlphaFoldDB" id="A0A1L9S8M4"/>
<dbReference type="Proteomes" id="UP000184188">
    <property type="component" value="Unassembled WGS sequence"/>
</dbReference>
<evidence type="ECO:0000313" key="1">
    <source>
        <dbReference type="EMBL" id="OJJ43512.1"/>
    </source>
</evidence>
<organism evidence="1 2">
    <name type="scientific">Penicilliopsis zonata CBS 506.65</name>
    <dbReference type="NCBI Taxonomy" id="1073090"/>
    <lineage>
        <taxon>Eukaryota</taxon>
        <taxon>Fungi</taxon>
        <taxon>Dikarya</taxon>
        <taxon>Ascomycota</taxon>
        <taxon>Pezizomycotina</taxon>
        <taxon>Eurotiomycetes</taxon>
        <taxon>Eurotiomycetidae</taxon>
        <taxon>Eurotiales</taxon>
        <taxon>Aspergillaceae</taxon>
        <taxon>Penicilliopsis</taxon>
    </lineage>
</organism>